<proteinExistence type="predicted"/>
<dbReference type="Gramene" id="TraesCS6B03G0933200.1">
    <property type="protein sequence ID" value="TraesCS6B03G0933200.1.CDS1"/>
    <property type="gene ID" value="TraesCS6B03G0933200"/>
</dbReference>
<evidence type="ECO:0000313" key="2">
    <source>
        <dbReference type="EnsemblPlants" id="TraesCS6B02G329400.1.cds1"/>
    </source>
</evidence>
<dbReference type="SMR" id="A0A3B6PRM0"/>
<sequence>MAEEGGREEKTIAVGAGDTQEKSGDETTAALPKPPKKQACKRPAEDRQLQNAAAAKKRAHHSNRQHVGAPAPPLQPQGNGMQAPFRTPEYYACPPLPRPPVAHNNGQAPQPALNGQVRVPRQPAAYNGQVPMKPAAYNRQMPVAQQQVAFNGQVRPPYGPAGAPNNHGQNQTVMTRPSCPAGQAVNPPSAVPRMQKQPETDEMREKRVIQQNLEEYLRLQREIYAAKQRMMLTQKQQQAMVFTQQQQQQQQQQAQAMAFTQQQQQQAQSMAFTQQHQHGMAFTQQQQAQAMAFTQQQATAFARQQQQPTAYAPQLQQYRQQQQQQYHQQLPYLGGANANYHHQAGGMVPRFSLDDFYASNAAQHYERSRMVLPAASDSLGEAVRVTAEALPVSTVVSAEGDGDRGSHDQQEPARASAEGDGPQHA</sequence>
<dbReference type="Gramene" id="TraesCS6B02G329400.1">
    <property type="protein sequence ID" value="TraesCS6B02G329400.1.cds1"/>
    <property type="gene ID" value="TraesCS6B02G329400"/>
</dbReference>
<feature type="region of interest" description="Disordered" evidence="1">
    <location>
        <begin position="394"/>
        <end position="425"/>
    </location>
</feature>
<dbReference type="AlphaFoldDB" id="A0A3B6PRM0"/>
<evidence type="ECO:0000313" key="3">
    <source>
        <dbReference type="Proteomes" id="UP000019116"/>
    </source>
</evidence>
<keyword evidence="3" id="KW-1185">Reference proteome</keyword>
<evidence type="ECO:0000256" key="1">
    <source>
        <dbReference type="SAM" id="MobiDB-lite"/>
    </source>
</evidence>
<dbReference type="Gramene" id="TraesJAG6B03G03572870.1">
    <property type="protein sequence ID" value="TraesJAG6B03G03572870.1.CDS1"/>
    <property type="gene ID" value="TraesJAG6B03G03572870"/>
</dbReference>
<dbReference type="EnsemblPlants" id="TraesCS6B02G329400.1">
    <property type="protein sequence ID" value="TraesCS6B02G329400.1.cds1"/>
    <property type="gene ID" value="TraesCS6B02G329400"/>
</dbReference>
<feature type="compositionally biased region" description="Basic and acidic residues" evidence="1">
    <location>
        <begin position="401"/>
        <end position="411"/>
    </location>
</feature>
<organism evidence="2">
    <name type="scientific">Triticum aestivum</name>
    <name type="common">Wheat</name>
    <dbReference type="NCBI Taxonomy" id="4565"/>
    <lineage>
        <taxon>Eukaryota</taxon>
        <taxon>Viridiplantae</taxon>
        <taxon>Streptophyta</taxon>
        <taxon>Embryophyta</taxon>
        <taxon>Tracheophyta</taxon>
        <taxon>Spermatophyta</taxon>
        <taxon>Magnoliopsida</taxon>
        <taxon>Liliopsida</taxon>
        <taxon>Poales</taxon>
        <taxon>Poaceae</taxon>
        <taxon>BOP clade</taxon>
        <taxon>Pooideae</taxon>
        <taxon>Triticodae</taxon>
        <taxon>Triticeae</taxon>
        <taxon>Triticinae</taxon>
        <taxon>Triticum</taxon>
    </lineage>
</organism>
<feature type="compositionally biased region" description="Basic residues" evidence="1">
    <location>
        <begin position="55"/>
        <end position="64"/>
    </location>
</feature>
<dbReference type="Gramene" id="TraesARI6B03G03543430.1">
    <property type="protein sequence ID" value="TraesARI6B03G03543430.1.CDS1"/>
    <property type="gene ID" value="TraesARI6B03G03543430"/>
</dbReference>
<name>A0A3B6PRM0_WHEAT</name>
<reference evidence="2" key="2">
    <citation type="submission" date="2018-10" db="UniProtKB">
        <authorList>
            <consortium name="EnsemblPlants"/>
        </authorList>
    </citation>
    <scope>IDENTIFICATION</scope>
</reference>
<dbReference type="Gramene" id="TraesNOR6B03G03619950.1">
    <property type="protein sequence ID" value="TraesNOR6B03G03619950.1.CDS1"/>
    <property type="gene ID" value="TraesNOR6B03G03619950"/>
</dbReference>
<dbReference type="Gramene" id="TraesRN6B0100915500.1">
    <property type="protein sequence ID" value="TraesRN6B0100915500.1"/>
    <property type="gene ID" value="TraesRN6B0100915500"/>
</dbReference>
<feature type="region of interest" description="Disordered" evidence="1">
    <location>
        <begin position="1"/>
        <end position="114"/>
    </location>
</feature>
<accession>A0A3B6PRM0</accession>
<reference evidence="2" key="1">
    <citation type="submission" date="2018-08" db="EMBL/GenBank/DDBJ databases">
        <authorList>
            <person name="Rossello M."/>
        </authorList>
    </citation>
    <scope>NUCLEOTIDE SEQUENCE [LARGE SCALE GENOMIC DNA]</scope>
    <source>
        <strain evidence="2">cv. Chinese Spring</strain>
    </source>
</reference>
<feature type="region of interest" description="Disordered" evidence="1">
    <location>
        <begin position="180"/>
        <end position="204"/>
    </location>
</feature>
<dbReference type="Proteomes" id="UP000019116">
    <property type="component" value="Chromosome 6B"/>
</dbReference>
<protein>
    <submittedName>
        <fullName evidence="2">Uncharacterized protein</fullName>
    </submittedName>
</protein>
<feature type="compositionally biased region" description="Basic and acidic residues" evidence="1">
    <location>
        <begin position="1"/>
        <end position="11"/>
    </location>
</feature>